<dbReference type="EMBL" id="JAVFKY010000001">
    <property type="protein sequence ID" value="KAK5582809.1"/>
    <property type="molecule type" value="Genomic_DNA"/>
</dbReference>
<dbReference type="CDD" id="cd03357">
    <property type="entry name" value="LbH_MAT_GAT"/>
    <property type="match status" value="1"/>
</dbReference>
<dbReference type="Gene3D" id="2.160.10.10">
    <property type="entry name" value="Hexapeptide repeat proteins"/>
    <property type="match status" value="1"/>
</dbReference>
<name>A0AAN7TZK5_9MYCE</name>
<comment type="similarity">
    <text evidence="1">Belongs to the transferase hexapeptide repeat family.</text>
</comment>
<evidence type="ECO:0000256" key="4">
    <source>
        <dbReference type="ARBA" id="ARBA00023315"/>
    </source>
</evidence>
<evidence type="ECO:0000256" key="3">
    <source>
        <dbReference type="ARBA" id="ARBA00022737"/>
    </source>
</evidence>
<dbReference type="SMART" id="SM01266">
    <property type="entry name" value="Mac"/>
    <property type="match status" value="1"/>
</dbReference>
<evidence type="ECO:0000256" key="1">
    <source>
        <dbReference type="ARBA" id="ARBA00007274"/>
    </source>
</evidence>
<dbReference type="InterPro" id="IPR001451">
    <property type="entry name" value="Hexapep"/>
</dbReference>
<evidence type="ECO:0000259" key="5">
    <source>
        <dbReference type="SMART" id="SM01266"/>
    </source>
</evidence>
<reference evidence="6 7" key="1">
    <citation type="submission" date="2023-11" db="EMBL/GenBank/DDBJ databases">
        <title>Dfirmibasis_genome.</title>
        <authorList>
            <person name="Edelbroek B."/>
            <person name="Kjellin J."/>
            <person name="Jerlstrom-Hultqvist J."/>
            <person name="Soderbom F."/>
        </authorList>
    </citation>
    <scope>NUCLEOTIDE SEQUENCE [LARGE SCALE GENOMIC DNA]</scope>
    <source>
        <strain evidence="6 7">TNS-C-14</strain>
    </source>
</reference>
<dbReference type="Pfam" id="PF12464">
    <property type="entry name" value="Mac"/>
    <property type="match status" value="1"/>
</dbReference>
<dbReference type="InterPro" id="IPR011004">
    <property type="entry name" value="Trimer_LpxA-like_sf"/>
</dbReference>
<keyword evidence="4" id="KW-0012">Acyltransferase</keyword>
<dbReference type="InterPro" id="IPR024688">
    <property type="entry name" value="Mac_dom"/>
</dbReference>
<dbReference type="AlphaFoldDB" id="A0AAN7TZK5"/>
<comment type="caution">
    <text evidence="6">The sequence shown here is derived from an EMBL/GenBank/DDBJ whole genome shotgun (WGS) entry which is preliminary data.</text>
</comment>
<dbReference type="Pfam" id="PF14602">
    <property type="entry name" value="Hexapep_2"/>
    <property type="match status" value="1"/>
</dbReference>
<keyword evidence="2" id="KW-0808">Transferase</keyword>
<evidence type="ECO:0000313" key="6">
    <source>
        <dbReference type="EMBL" id="KAK5582809.1"/>
    </source>
</evidence>
<proteinExistence type="inferred from homology"/>
<evidence type="ECO:0000256" key="2">
    <source>
        <dbReference type="ARBA" id="ARBA00022679"/>
    </source>
</evidence>
<protein>
    <recommendedName>
        <fullName evidence="5">Maltose/galactoside acetyltransferase domain-containing protein</fullName>
    </recommendedName>
</protein>
<organism evidence="6 7">
    <name type="scientific">Dictyostelium firmibasis</name>
    <dbReference type="NCBI Taxonomy" id="79012"/>
    <lineage>
        <taxon>Eukaryota</taxon>
        <taxon>Amoebozoa</taxon>
        <taxon>Evosea</taxon>
        <taxon>Eumycetozoa</taxon>
        <taxon>Dictyostelia</taxon>
        <taxon>Dictyosteliales</taxon>
        <taxon>Dictyosteliaceae</taxon>
        <taxon>Dictyostelium</taxon>
    </lineage>
</organism>
<dbReference type="SUPFAM" id="SSF51161">
    <property type="entry name" value="Trimeric LpxA-like enzymes"/>
    <property type="match status" value="1"/>
</dbReference>
<gene>
    <name evidence="6" type="ORF">RB653_004395</name>
</gene>
<evidence type="ECO:0000313" key="7">
    <source>
        <dbReference type="Proteomes" id="UP001344447"/>
    </source>
</evidence>
<accession>A0AAN7TZK5</accession>
<dbReference type="InterPro" id="IPR039369">
    <property type="entry name" value="LacA-like"/>
</dbReference>
<keyword evidence="3" id="KW-0677">Repeat</keyword>
<feature type="domain" description="Maltose/galactoside acetyltransferase" evidence="5">
    <location>
        <begin position="7"/>
        <end position="59"/>
    </location>
</feature>
<dbReference type="FunFam" id="2.160.10.10:FF:000008">
    <property type="entry name" value="Maltose O-acetyltransferase"/>
    <property type="match status" value="1"/>
</dbReference>
<keyword evidence="7" id="KW-1185">Reference proteome</keyword>
<dbReference type="PANTHER" id="PTHR43017">
    <property type="entry name" value="GALACTOSIDE O-ACETYLTRANSFERASE"/>
    <property type="match status" value="1"/>
</dbReference>
<dbReference type="Proteomes" id="UP001344447">
    <property type="component" value="Unassembled WGS sequence"/>
</dbReference>
<dbReference type="PANTHER" id="PTHR43017:SF1">
    <property type="entry name" value="ACETYLTRANSFERASE YJL218W-RELATED"/>
    <property type="match status" value="1"/>
</dbReference>
<sequence>MDNITEREKMTKGLMYDPGDEELCKGRTEARNLIHKFNYSMDKEERKAITKQLFGSTGEKIYLEPTLRVDYGYNIHVGENFYANFGAIFLDICPITIGKNAMLAPNVQLYSATHPIDPTERNSGLEFGRPITIGDNAWIGGGAIICPGVTLGDNVVVGAGAVVTKSFGSNVVIAGNPAKVIKEIPVKSE</sequence>
<dbReference type="GO" id="GO:0008870">
    <property type="term" value="F:galactoside O-acetyltransferase activity"/>
    <property type="evidence" value="ECO:0007669"/>
    <property type="project" value="TreeGrafter"/>
</dbReference>